<dbReference type="Pfam" id="PF13578">
    <property type="entry name" value="Methyltransf_24"/>
    <property type="match status" value="1"/>
</dbReference>
<keyword evidence="2" id="KW-0489">Methyltransferase</keyword>
<dbReference type="EMBL" id="JAVHJO010000003">
    <property type="protein sequence ID" value="KAK6542116.1"/>
    <property type="molecule type" value="Genomic_DNA"/>
</dbReference>
<dbReference type="Proteomes" id="UP001365542">
    <property type="component" value="Unassembled WGS sequence"/>
</dbReference>
<evidence type="ECO:0000256" key="4">
    <source>
        <dbReference type="ARBA" id="ARBA00022691"/>
    </source>
</evidence>
<dbReference type="PANTHER" id="PTHR43836:SF2">
    <property type="entry name" value="CATECHOL O-METHYLTRANSFERASE 1-RELATED"/>
    <property type="match status" value="1"/>
</dbReference>
<dbReference type="SUPFAM" id="SSF53335">
    <property type="entry name" value="S-adenosyl-L-methionine-dependent methyltransferases"/>
    <property type="match status" value="1"/>
</dbReference>
<dbReference type="InterPro" id="IPR029063">
    <property type="entry name" value="SAM-dependent_MTases_sf"/>
</dbReference>
<dbReference type="EC" id="2.1.1.6" evidence="1"/>
<accession>A0AAV9XJH5</accession>
<evidence type="ECO:0000256" key="1">
    <source>
        <dbReference type="ARBA" id="ARBA00012880"/>
    </source>
</evidence>
<dbReference type="GO" id="GO:0008171">
    <property type="term" value="F:O-methyltransferase activity"/>
    <property type="evidence" value="ECO:0007669"/>
    <property type="project" value="InterPro"/>
</dbReference>
<comment type="similarity">
    <text evidence="6">Belongs to the class I-like SAM-binding methyltransferase superfamily. Cation-dependent O-methyltransferase family.</text>
</comment>
<keyword evidence="4" id="KW-0949">S-adenosyl-L-methionine</keyword>
<protein>
    <recommendedName>
        <fullName evidence="1">catechol O-methyltransferase</fullName>
        <ecNumber evidence="1">2.1.1.6</ecNumber>
    </recommendedName>
</protein>
<keyword evidence="8" id="KW-1185">Reference proteome</keyword>
<reference evidence="7 8" key="1">
    <citation type="submission" date="2019-10" db="EMBL/GenBank/DDBJ databases">
        <authorList>
            <person name="Palmer J.M."/>
        </authorList>
    </citation>
    <scope>NUCLEOTIDE SEQUENCE [LARGE SCALE GENOMIC DNA]</scope>
    <source>
        <strain evidence="7 8">TWF694</strain>
    </source>
</reference>
<evidence type="ECO:0000256" key="3">
    <source>
        <dbReference type="ARBA" id="ARBA00022679"/>
    </source>
</evidence>
<dbReference type="InterPro" id="IPR002935">
    <property type="entry name" value="SAM_O-MeTrfase"/>
</dbReference>
<evidence type="ECO:0000256" key="2">
    <source>
        <dbReference type="ARBA" id="ARBA00022603"/>
    </source>
</evidence>
<dbReference type="PROSITE" id="PS51682">
    <property type="entry name" value="SAM_OMT_I"/>
    <property type="match status" value="1"/>
</dbReference>
<dbReference type="Gene3D" id="3.40.50.150">
    <property type="entry name" value="Vaccinia Virus protein VP39"/>
    <property type="match status" value="1"/>
</dbReference>
<dbReference type="AlphaFoldDB" id="A0AAV9XJH5"/>
<dbReference type="GO" id="GO:0032259">
    <property type="term" value="P:methylation"/>
    <property type="evidence" value="ECO:0007669"/>
    <property type="project" value="UniProtKB-KW"/>
</dbReference>
<dbReference type="PANTHER" id="PTHR43836">
    <property type="entry name" value="CATECHOL O-METHYLTRANSFERASE 1-RELATED"/>
    <property type="match status" value="1"/>
</dbReference>
<gene>
    <name evidence="7" type="ORF">TWF694_007883</name>
</gene>
<evidence type="ECO:0000256" key="5">
    <source>
        <dbReference type="ARBA" id="ARBA00022939"/>
    </source>
</evidence>
<proteinExistence type="inferred from homology"/>
<name>A0AAV9XJH5_9PEZI</name>
<evidence type="ECO:0000313" key="7">
    <source>
        <dbReference type="EMBL" id="KAK6542116.1"/>
    </source>
</evidence>
<comment type="caution">
    <text evidence="7">The sequence shown here is derived from an EMBL/GenBank/DDBJ whole genome shotgun (WGS) entry which is preliminary data.</text>
</comment>
<keyword evidence="5" id="KW-0128">Catecholamine metabolism</keyword>
<evidence type="ECO:0000256" key="6">
    <source>
        <dbReference type="ARBA" id="ARBA00023453"/>
    </source>
</evidence>
<evidence type="ECO:0000313" key="8">
    <source>
        <dbReference type="Proteomes" id="UP001365542"/>
    </source>
</evidence>
<organism evidence="7 8">
    <name type="scientific">Orbilia ellipsospora</name>
    <dbReference type="NCBI Taxonomy" id="2528407"/>
    <lineage>
        <taxon>Eukaryota</taxon>
        <taxon>Fungi</taxon>
        <taxon>Dikarya</taxon>
        <taxon>Ascomycota</taxon>
        <taxon>Pezizomycotina</taxon>
        <taxon>Orbiliomycetes</taxon>
        <taxon>Orbiliales</taxon>
        <taxon>Orbiliaceae</taxon>
        <taxon>Orbilia</taxon>
    </lineage>
</organism>
<keyword evidence="3" id="KW-0808">Transferase</keyword>
<sequence>MTRYVAKEDGVFYGDGREEECWEYVQNKPDIRGKPEAVLEAIDEYGRTKKYLMNIGFEKGKIVRDVIAEEKPVNMVELGGYCGYSAISFAAEMKKYSKDKKVHYYSLEKSAIFGRIIEAMAKLAGLDDIVKVIVGDSADSLRRLQTAFDVKKIDVLFLDHHKPLYAPDLRLCETLRLIAPGSVIVADNVIYPGNPPYLEYVRSSCEQKRQRAAAPEDQGDEYADGRWDLVYESKLIESFEPTGEEDGVEISRIIGYYQNKNS</sequence>
<dbReference type="GO" id="GO:0006584">
    <property type="term" value="P:catecholamine metabolic process"/>
    <property type="evidence" value="ECO:0007669"/>
    <property type="project" value="UniProtKB-KW"/>
</dbReference>